<dbReference type="AlphaFoldDB" id="A0A1Z4JPE5"/>
<sequence length="121" mass="13892">MTHEIKSGQIYRHHKGKIAMVLAIAKFVPERRFVFGNPQPYTYCRAKSTEEDYAIDIFYEADGTLAQTHIMSSLVIYACSGEIWFRTVDEFGEVLGDTHDPVGGTMFYRFQLIQESEVRST</sequence>
<name>A0A1Z4JPE5_LEPBY</name>
<proteinExistence type="predicted"/>
<dbReference type="Proteomes" id="UP000217895">
    <property type="component" value="Chromosome"/>
</dbReference>
<protein>
    <recommendedName>
        <fullName evidence="3">DUF1653 domain-containing protein</fullName>
    </recommendedName>
</protein>
<evidence type="ECO:0000313" key="2">
    <source>
        <dbReference type="Proteomes" id="UP000217895"/>
    </source>
</evidence>
<evidence type="ECO:0008006" key="3">
    <source>
        <dbReference type="Google" id="ProtNLM"/>
    </source>
</evidence>
<dbReference type="EMBL" id="AP018203">
    <property type="protein sequence ID" value="BAY58570.1"/>
    <property type="molecule type" value="Genomic_DNA"/>
</dbReference>
<reference evidence="1 2" key="1">
    <citation type="submission" date="2017-06" db="EMBL/GenBank/DDBJ databases">
        <title>Genome sequencing of cyanobaciteial culture collection at National Institute for Environmental Studies (NIES).</title>
        <authorList>
            <person name="Hirose Y."/>
            <person name="Shimura Y."/>
            <person name="Fujisawa T."/>
            <person name="Nakamura Y."/>
            <person name="Kawachi M."/>
        </authorList>
    </citation>
    <scope>NUCLEOTIDE SEQUENCE [LARGE SCALE GENOMIC DNA]</scope>
    <source>
        <strain evidence="1 2">NIES-2135</strain>
    </source>
</reference>
<keyword evidence="2" id="KW-1185">Reference proteome</keyword>
<evidence type="ECO:0000313" key="1">
    <source>
        <dbReference type="EMBL" id="BAY58570.1"/>
    </source>
</evidence>
<accession>A0A1Z4JPE5</accession>
<organism evidence="1 2">
    <name type="scientific">Leptolyngbya boryana NIES-2135</name>
    <dbReference type="NCBI Taxonomy" id="1973484"/>
    <lineage>
        <taxon>Bacteria</taxon>
        <taxon>Bacillati</taxon>
        <taxon>Cyanobacteriota</taxon>
        <taxon>Cyanophyceae</taxon>
        <taxon>Leptolyngbyales</taxon>
        <taxon>Leptolyngbyaceae</taxon>
        <taxon>Leptolyngbya group</taxon>
        <taxon>Leptolyngbya</taxon>
    </lineage>
</organism>
<gene>
    <name evidence="1" type="ORF">NIES2135_54430</name>
</gene>